<organism evidence="3 4">
    <name type="scientific">Babesia duncani</name>
    <dbReference type="NCBI Taxonomy" id="323732"/>
    <lineage>
        <taxon>Eukaryota</taxon>
        <taxon>Sar</taxon>
        <taxon>Alveolata</taxon>
        <taxon>Apicomplexa</taxon>
        <taxon>Aconoidasida</taxon>
        <taxon>Piroplasmida</taxon>
        <taxon>Babesiidae</taxon>
        <taxon>Babesia</taxon>
    </lineage>
</organism>
<dbReference type="InterPro" id="IPR048682">
    <property type="entry name" value="COG4"/>
</dbReference>
<proteinExistence type="predicted"/>
<evidence type="ECO:0000313" key="4">
    <source>
        <dbReference type="Proteomes" id="UP001214638"/>
    </source>
</evidence>
<feature type="domain" description="COG4 transport protein middle alpha-helical bundle" evidence="1">
    <location>
        <begin position="90"/>
        <end position="248"/>
    </location>
</feature>
<dbReference type="InterPro" id="IPR013167">
    <property type="entry name" value="COG4_M"/>
</dbReference>
<name>A0AAD9UMD0_9APIC</name>
<dbReference type="PANTHER" id="PTHR24016:SF0">
    <property type="entry name" value="CONSERVED OLIGOMERIC GOLGI COMPLEX SUBUNIT 4"/>
    <property type="match status" value="1"/>
</dbReference>
<dbReference type="Proteomes" id="UP001214638">
    <property type="component" value="Unassembled WGS sequence"/>
</dbReference>
<dbReference type="KEGG" id="bdw:94338043"/>
<sequence length="516" mass="58807">MQYSSSGSEHNVLNTIIQNARNLLMRQASIVHSELGVDDYIRICREIYSMAGKEASLAFFGFMRSRFSEIIQGNIDDNDLLAFIEKQLDNTELLNRIASDMKDLDKLLDDMVALCALWIDFERGTKEHLRPIYKMILINTQNGEYGEDGLEKLGETTRIVQSILGIYVRLEHVSATGAVVQAIKVADSIYLVMDDINGHQTSTMVEDVFYVLQKVQYRAISTGDIQAACATFNQVAGIIGNDLKEALFRSLMESQSIYGEWIQIPTNLTQGSWHAMLEEYFKKFRQPIPEYISSKYSFIHCLNNIEECLNCIGKFQDQMLQCFQQEFTNEQDILLIESAVQALDSVKVDIHNIQDTGCNYALNMLKIHVADPLNLFGSIDFNMDEEIYNTYQSDNVFVQQLTSALIPVFKHLQICFAPNTKSKCICILLERVCKYMEIAILSKRFSIYGALYFDEAIRQVMSSCTAFEQHARKQFTVLLHISDILNVTANDDLTDVITLYGEAFVEQYRALKLAES</sequence>
<evidence type="ECO:0000259" key="1">
    <source>
        <dbReference type="Pfam" id="PF08318"/>
    </source>
</evidence>
<feature type="domain" description="Conserved oligomeric Golgi complex subunit 4 C-terminal" evidence="2">
    <location>
        <begin position="301"/>
        <end position="491"/>
    </location>
</feature>
<dbReference type="RefSeq" id="XP_067801627.1">
    <property type="nucleotide sequence ID" value="XM_067948756.1"/>
</dbReference>
<evidence type="ECO:0000313" key="3">
    <source>
        <dbReference type="EMBL" id="KAK2194784.1"/>
    </source>
</evidence>
<dbReference type="AlphaFoldDB" id="A0AAD9UMD0"/>
<evidence type="ECO:0000259" key="2">
    <source>
        <dbReference type="Pfam" id="PF20662"/>
    </source>
</evidence>
<reference evidence="3" key="1">
    <citation type="journal article" date="2023" name="Nat. Microbiol.">
        <title>Babesia duncani multi-omics identifies virulence factors and drug targets.</title>
        <authorList>
            <person name="Singh P."/>
            <person name="Lonardi S."/>
            <person name="Liang Q."/>
            <person name="Vydyam P."/>
            <person name="Khabirova E."/>
            <person name="Fang T."/>
            <person name="Gihaz S."/>
            <person name="Thekkiniath J."/>
            <person name="Munshi M."/>
            <person name="Abel S."/>
            <person name="Ciampossin L."/>
            <person name="Batugedara G."/>
            <person name="Gupta M."/>
            <person name="Lu X.M."/>
            <person name="Lenz T."/>
            <person name="Chakravarty S."/>
            <person name="Cornillot E."/>
            <person name="Hu Y."/>
            <person name="Ma W."/>
            <person name="Gonzalez L.M."/>
            <person name="Sanchez S."/>
            <person name="Estrada K."/>
            <person name="Sanchez-Flores A."/>
            <person name="Montero E."/>
            <person name="Harb O.S."/>
            <person name="Le Roch K.G."/>
            <person name="Mamoun C.B."/>
        </authorList>
    </citation>
    <scope>NUCLEOTIDE SEQUENCE</scope>
    <source>
        <strain evidence="3">WA1</strain>
    </source>
</reference>
<dbReference type="Gene3D" id="1.10.287.1060">
    <property type="entry name" value="ESAT-6-like"/>
    <property type="match status" value="1"/>
</dbReference>
<keyword evidence="4" id="KW-1185">Reference proteome</keyword>
<dbReference type="GeneID" id="94338043"/>
<accession>A0AAD9UMD0</accession>
<dbReference type="Pfam" id="PF20662">
    <property type="entry name" value="COG4_C"/>
    <property type="match status" value="1"/>
</dbReference>
<dbReference type="Gene3D" id="1.20.58.1970">
    <property type="match status" value="1"/>
</dbReference>
<dbReference type="EMBL" id="JALLKP010000046">
    <property type="protein sequence ID" value="KAK2194784.1"/>
    <property type="molecule type" value="Genomic_DNA"/>
</dbReference>
<gene>
    <name evidence="3" type="ORF">BdWA1_003746</name>
</gene>
<dbReference type="InterPro" id="IPR048684">
    <property type="entry name" value="COG4_C"/>
</dbReference>
<dbReference type="Pfam" id="PF08318">
    <property type="entry name" value="COG4_m"/>
    <property type="match status" value="1"/>
</dbReference>
<comment type="caution">
    <text evidence="3">The sequence shown here is derived from an EMBL/GenBank/DDBJ whole genome shotgun (WGS) entry which is preliminary data.</text>
</comment>
<dbReference type="PANTHER" id="PTHR24016">
    <property type="entry name" value="CONSERVED OLIGOMERIC GOLGI COMPLEX SUBUNIT 4"/>
    <property type="match status" value="1"/>
</dbReference>
<protein>
    <submittedName>
        <fullName evidence="3">Conserved oligomeric Golgi complex</fullName>
    </submittedName>
</protein>